<reference evidence="2" key="1">
    <citation type="journal article" date="2022" name="Microbiol. Resour. Announc.">
        <title>Draft Genome Sequence of a Methanogenic Archaeon from West Spitsbergen Permafrost.</title>
        <authorList>
            <person name="Trubitsyn V."/>
            <person name="Rivkina E."/>
            <person name="Shcherbakova V."/>
        </authorList>
    </citation>
    <scope>NUCLEOTIDE SEQUENCE [LARGE SCALE GENOMIC DNA]</scope>
    <source>
        <strain evidence="2">VT</strain>
    </source>
</reference>
<evidence type="ECO:0000313" key="1">
    <source>
        <dbReference type="EMBL" id="MBZ2166978.1"/>
    </source>
</evidence>
<organism evidence="1 2">
    <name type="scientific">Methanobacterium spitsbergense</name>
    <dbReference type="NCBI Taxonomy" id="2874285"/>
    <lineage>
        <taxon>Archaea</taxon>
        <taxon>Methanobacteriati</taxon>
        <taxon>Methanobacteriota</taxon>
        <taxon>Methanomada group</taxon>
        <taxon>Methanobacteria</taxon>
        <taxon>Methanobacteriales</taxon>
        <taxon>Methanobacteriaceae</taxon>
        <taxon>Methanobacterium</taxon>
    </lineage>
</organism>
<comment type="caution">
    <text evidence="1">The sequence shown here is derived from an EMBL/GenBank/DDBJ whole genome shotgun (WGS) entry which is preliminary data.</text>
</comment>
<dbReference type="EMBL" id="JAIOUQ010000016">
    <property type="protein sequence ID" value="MBZ2166978.1"/>
    <property type="molecule type" value="Genomic_DNA"/>
</dbReference>
<keyword evidence="2" id="KW-1185">Reference proteome</keyword>
<protein>
    <submittedName>
        <fullName evidence="1">Uncharacterized protein</fullName>
    </submittedName>
</protein>
<dbReference type="Proteomes" id="UP000825933">
    <property type="component" value="Unassembled WGS sequence"/>
</dbReference>
<name>A0A8T5UT95_9EURY</name>
<evidence type="ECO:0000313" key="2">
    <source>
        <dbReference type="Proteomes" id="UP000825933"/>
    </source>
</evidence>
<dbReference type="AlphaFoldDB" id="A0A8T5UT95"/>
<gene>
    <name evidence="1" type="ORF">K8N75_13115</name>
</gene>
<accession>A0A8T5UT95</accession>
<dbReference type="RefSeq" id="WP_223792512.1">
    <property type="nucleotide sequence ID" value="NZ_JAIOUQ010000016.1"/>
</dbReference>
<proteinExistence type="predicted"/>
<sequence>MDCDNCVYQGHLENSRHSTCQHPEVRHVINDSDLLNQVIVNYKKPTIHLFNGFRIEREQQGIEGNWCLWPFNFDPIWIKECTGFKEVVP</sequence>